<dbReference type="AlphaFoldDB" id="A0A7R8XA69"/>
<dbReference type="InterPro" id="IPR010695">
    <property type="entry name" value="FAIM1"/>
</dbReference>
<reference evidence="1" key="1">
    <citation type="submission" date="2020-11" db="EMBL/GenBank/DDBJ databases">
        <authorList>
            <person name="Tran Van P."/>
        </authorList>
    </citation>
    <scope>NUCLEOTIDE SEQUENCE</scope>
</reference>
<dbReference type="Proteomes" id="UP000677054">
    <property type="component" value="Unassembled WGS sequence"/>
</dbReference>
<dbReference type="PANTHER" id="PTHR13088">
    <property type="entry name" value="FAS APOPTOTIC INHIBITORY MOLECULE FAIM"/>
    <property type="match status" value="1"/>
</dbReference>
<organism evidence="1">
    <name type="scientific">Darwinula stevensoni</name>
    <dbReference type="NCBI Taxonomy" id="69355"/>
    <lineage>
        <taxon>Eukaryota</taxon>
        <taxon>Metazoa</taxon>
        <taxon>Ecdysozoa</taxon>
        <taxon>Arthropoda</taxon>
        <taxon>Crustacea</taxon>
        <taxon>Oligostraca</taxon>
        <taxon>Ostracoda</taxon>
        <taxon>Podocopa</taxon>
        <taxon>Podocopida</taxon>
        <taxon>Darwinulocopina</taxon>
        <taxon>Darwinuloidea</taxon>
        <taxon>Darwinulidae</taxon>
        <taxon>Darwinula</taxon>
    </lineage>
</organism>
<dbReference type="InterPro" id="IPR038513">
    <property type="entry name" value="FAIM1_dom_sf"/>
</dbReference>
<evidence type="ECO:0008006" key="3">
    <source>
        <dbReference type="Google" id="ProtNLM"/>
    </source>
</evidence>
<dbReference type="EMBL" id="LR900558">
    <property type="protein sequence ID" value="CAD7246113.1"/>
    <property type="molecule type" value="Genomic_DNA"/>
</dbReference>
<dbReference type="EMBL" id="CAJPEV010001041">
    <property type="protein sequence ID" value="CAG0890337.1"/>
    <property type="molecule type" value="Genomic_DNA"/>
</dbReference>
<gene>
    <name evidence="1" type="ORF">DSTB1V02_LOCUS5973</name>
</gene>
<evidence type="ECO:0000313" key="2">
    <source>
        <dbReference type="Proteomes" id="UP000677054"/>
    </source>
</evidence>
<protein>
    <recommendedName>
        <fullName evidence="3">Fas apoptotic inhibitory molecule 1</fullName>
    </recommendedName>
</protein>
<name>A0A7R8XA69_9CRUS</name>
<dbReference type="OrthoDB" id="6262731at2759"/>
<evidence type="ECO:0000313" key="1">
    <source>
        <dbReference type="EMBL" id="CAD7246113.1"/>
    </source>
</evidence>
<dbReference type="PANTHER" id="PTHR13088:SF3">
    <property type="entry name" value="FAS APOPTOTIC INHIBITORY MOLECULE 1"/>
    <property type="match status" value="1"/>
</dbReference>
<dbReference type="Pfam" id="PF06905">
    <property type="entry name" value="FAIM1"/>
    <property type="match status" value="1"/>
</dbReference>
<dbReference type="Gene3D" id="2.40.128.180">
    <property type="match status" value="2"/>
</dbReference>
<dbReference type="FunFam" id="2.40.128.180:FF:000001">
    <property type="entry name" value="Fas apoptotic inhibitory molecule 1"/>
    <property type="match status" value="1"/>
</dbReference>
<keyword evidence="2" id="KW-1185">Reference proteome</keyword>
<dbReference type="GO" id="GO:1902042">
    <property type="term" value="P:negative regulation of extrinsic apoptotic signaling pathway via death domain receptors"/>
    <property type="evidence" value="ECO:0007669"/>
    <property type="project" value="TreeGrafter"/>
</dbReference>
<accession>A0A7R8XA69</accession>
<sequence length="190" mass="21603">MSEKREREVGKGDLVAIWDVPLSDGLHRVEFEHGTTSGKRVIRVDDKELLNNEWMFKLVGSESFQIGRHRCIIRISPIGSFSYEYHLEVDGKSYKKFTETQSKIMKTWMVSLPSEDYRVVLEKDTLDIWVNGEKLEVTSEFVDGGTEMHFSFGPGGIHQGCIASKSSGKRREGLIYDLLFNGSIIPEAPE</sequence>
<proteinExistence type="predicted"/>